<protein>
    <submittedName>
        <fullName evidence="1">Uncharacterized protein</fullName>
    </submittedName>
</protein>
<proteinExistence type="predicted"/>
<sequence>MYNNKINSDTFLDERKKNLGKIKQKRNNYEIEQQAIYACEKERERSRKLLYKWLTFKHSLKCLIKFDL</sequence>
<organism evidence="1">
    <name type="scientific">viral metagenome</name>
    <dbReference type="NCBI Taxonomy" id="1070528"/>
    <lineage>
        <taxon>unclassified sequences</taxon>
        <taxon>metagenomes</taxon>
        <taxon>organismal metagenomes</taxon>
    </lineage>
</organism>
<accession>A0A6C0B5W3</accession>
<dbReference type="AlphaFoldDB" id="A0A6C0B5W3"/>
<reference evidence="1" key="1">
    <citation type="journal article" date="2020" name="Nature">
        <title>Giant virus diversity and host interactions through global metagenomics.</title>
        <authorList>
            <person name="Schulz F."/>
            <person name="Roux S."/>
            <person name="Paez-Espino D."/>
            <person name="Jungbluth S."/>
            <person name="Walsh D.A."/>
            <person name="Denef V.J."/>
            <person name="McMahon K.D."/>
            <person name="Konstantinidis K.T."/>
            <person name="Eloe-Fadrosh E.A."/>
            <person name="Kyrpides N.C."/>
            <person name="Woyke T."/>
        </authorList>
    </citation>
    <scope>NUCLEOTIDE SEQUENCE</scope>
    <source>
        <strain evidence="1">GVMAG-M-3300009422-16</strain>
    </source>
</reference>
<name>A0A6C0B5W3_9ZZZZ</name>
<dbReference type="EMBL" id="MN739066">
    <property type="protein sequence ID" value="QHS86939.1"/>
    <property type="molecule type" value="Genomic_DNA"/>
</dbReference>
<evidence type="ECO:0000313" key="1">
    <source>
        <dbReference type="EMBL" id="QHS86939.1"/>
    </source>
</evidence>